<name>A0A6J4SI43_9ACTN</name>
<dbReference type="AlphaFoldDB" id="A0A6J4SI43"/>
<accession>A0A6J4SI43</accession>
<sequence length="326" mass="35813">MTGAWPPFDHRFGVAWALVRLGTAQDRAALVERMLGPELAPRGPTRSLILNRIEPEMVAHQVLSALKAEYPDEADAAFERLAQEAPPLARRLRRFVSKCTHRTNEPLGAREVPRLELSALTRDPPPDASWPPAKFGGLPDWLGDPAWPVASDGRPLVFYGQLPVGGDPPRTAYIFINSSDDAWSFEALSEGNAVVVRPGGPPHLATIAKGTGPRLFEQVEEPNRFVRRARPVPYERFVSVVPGADPAEWSWPDFGPDDFPRPSHGDGNKIGGTPLFLQGPEYPPGEGWRFAFKFGAAWAGREMGDGAECYGFVREDGTGAFLWQCL</sequence>
<organism evidence="1">
    <name type="scientific">uncultured Solirubrobacterales bacterium</name>
    <dbReference type="NCBI Taxonomy" id="768556"/>
    <lineage>
        <taxon>Bacteria</taxon>
        <taxon>Bacillati</taxon>
        <taxon>Actinomycetota</taxon>
        <taxon>Thermoleophilia</taxon>
        <taxon>Solirubrobacterales</taxon>
        <taxon>environmental samples</taxon>
    </lineage>
</organism>
<dbReference type="Gene3D" id="2.30.320.10">
    <property type="entry name" value="YwqG-like"/>
    <property type="match status" value="1"/>
</dbReference>
<reference evidence="1" key="1">
    <citation type="submission" date="2020-02" db="EMBL/GenBank/DDBJ databases">
        <authorList>
            <person name="Meier V. D."/>
        </authorList>
    </citation>
    <scope>NUCLEOTIDE SEQUENCE</scope>
    <source>
        <strain evidence="1">AVDCRST_MAG45</strain>
    </source>
</reference>
<dbReference type="EMBL" id="CADCVU010000104">
    <property type="protein sequence ID" value="CAA9499971.1"/>
    <property type="molecule type" value="Genomic_DNA"/>
</dbReference>
<gene>
    <name evidence="1" type="ORF">AVDCRST_MAG45-1239</name>
</gene>
<proteinExistence type="predicted"/>
<evidence type="ECO:0008006" key="2">
    <source>
        <dbReference type="Google" id="ProtNLM"/>
    </source>
</evidence>
<evidence type="ECO:0000313" key="1">
    <source>
        <dbReference type="EMBL" id="CAA9499971.1"/>
    </source>
</evidence>
<protein>
    <recommendedName>
        <fullName evidence="2">DUF1963 domain-containing protein</fullName>
    </recommendedName>
</protein>